<dbReference type="InterPro" id="IPR011006">
    <property type="entry name" value="CheY-like_superfamily"/>
</dbReference>
<protein>
    <submittedName>
        <fullName evidence="5">Response regulator transcription factor</fullName>
    </submittedName>
</protein>
<comment type="caution">
    <text evidence="5">The sequence shown here is derived from an EMBL/GenBank/DDBJ whole genome shotgun (WGS) entry which is preliminary data.</text>
</comment>
<dbReference type="InterPro" id="IPR016032">
    <property type="entry name" value="Sig_transdc_resp-reg_C-effctor"/>
</dbReference>
<dbReference type="SMART" id="SM00421">
    <property type="entry name" value="HTH_LUXR"/>
    <property type="match status" value="1"/>
</dbReference>
<dbReference type="Pfam" id="PF00196">
    <property type="entry name" value="GerE"/>
    <property type="match status" value="1"/>
</dbReference>
<proteinExistence type="predicted"/>
<accession>A0ABS8AIH3</accession>
<dbReference type="SUPFAM" id="SSF52172">
    <property type="entry name" value="CheY-like"/>
    <property type="match status" value="1"/>
</dbReference>
<sequence>MYSPLGAVLIIAPPTLYRHGLLLTLQQTWPDLEFTLTADACQAPDLLRSHAYRLVVVDGLLPDPPLPRLLELLLVARTNQPLLLLAGQRLSATLRHTLQAGQQLVALVPRHSAPEAILLTVAQLLDTGPALPHLDDLATRPHHRSGPLTPFSRRELEVLRLVVADCCNQDIAQQLSLSVRTVESHRRALLQKAGARTLVGLAVQAVREGWIAA</sequence>
<dbReference type="EMBL" id="JAJADQ010000013">
    <property type="protein sequence ID" value="MCB2380065.1"/>
    <property type="molecule type" value="Genomic_DNA"/>
</dbReference>
<dbReference type="PANTHER" id="PTHR44688">
    <property type="entry name" value="DNA-BINDING TRANSCRIPTIONAL ACTIVATOR DEVR_DOSR"/>
    <property type="match status" value="1"/>
</dbReference>
<evidence type="ECO:0000313" key="6">
    <source>
        <dbReference type="Proteomes" id="UP001165297"/>
    </source>
</evidence>
<dbReference type="PANTHER" id="PTHR44688:SF16">
    <property type="entry name" value="DNA-BINDING TRANSCRIPTIONAL ACTIVATOR DEVR_DOSR"/>
    <property type="match status" value="1"/>
</dbReference>
<evidence type="ECO:0000256" key="2">
    <source>
        <dbReference type="ARBA" id="ARBA00023125"/>
    </source>
</evidence>
<evidence type="ECO:0000256" key="1">
    <source>
        <dbReference type="ARBA" id="ARBA00023015"/>
    </source>
</evidence>
<gene>
    <name evidence="5" type="ORF">LGH70_20895</name>
</gene>
<organism evidence="5 6">
    <name type="scientific">Hymenobacter nitidus</name>
    <dbReference type="NCBI Taxonomy" id="2880929"/>
    <lineage>
        <taxon>Bacteria</taxon>
        <taxon>Pseudomonadati</taxon>
        <taxon>Bacteroidota</taxon>
        <taxon>Cytophagia</taxon>
        <taxon>Cytophagales</taxon>
        <taxon>Hymenobacteraceae</taxon>
        <taxon>Hymenobacter</taxon>
    </lineage>
</organism>
<dbReference type="Gene3D" id="3.40.50.2300">
    <property type="match status" value="1"/>
</dbReference>
<dbReference type="PRINTS" id="PR00038">
    <property type="entry name" value="HTHLUXR"/>
</dbReference>
<keyword evidence="2" id="KW-0238">DNA-binding</keyword>
<name>A0ABS8AIH3_9BACT</name>
<feature type="domain" description="HTH luxR-type" evidence="4">
    <location>
        <begin position="144"/>
        <end position="209"/>
    </location>
</feature>
<dbReference type="PROSITE" id="PS00622">
    <property type="entry name" value="HTH_LUXR_1"/>
    <property type="match status" value="1"/>
</dbReference>
<dbReference type="PROSITE" id="PS50043">
    <property type="entry name" value="HTH_LUXR_2"/>
    <property type="match status" value="1"/>
</dbReference>
<dbReference type="InterPro" id="IPR000792">
    <property type="entry name" value="Tscrpt_reg_LuxR_C"/>
</dbReference>
<dbReference type="Proteomes" id="UP001165297">
    <property type="component" value="Unassembled WGS sequence"/>
</dbReference>
<keyword evidence="6" id="KW-1185">Reference proteome</keyword>
<evidence type="ECO:0000259" key="4">
    <source>
        <dbReference type="PROSITE" id="PS50043"/>
    </source>
</evidence>
<evidence type="ECO:0000313" key="5">
    <source>
        <dbReference type="EMBL" id="MCB2380065.1"/>
    </source>
</evidence>
<dbReference type="CDD" id="cd06170">
    <property type="entry name" value="LuxR_C_like"/>
    <property type="match status" value="1"/>
</dbReference>
<dbReference type="SUPFAM" id="SSF46894">
    <property type="entry name" value="C-terminal effector domain of the bipartite response regulators"/>
    <property type="match status" value="1"/>
</dbReference>
<keyword evidence="3" id="KW-0804">Transcription</keyword>
<evidence type="ECO:0000256" key="3">
    <source>
        <dbReference type="ARBA" id="ARBA00023163"/>
    </source>
</evidence>
<dbReference type="RefSeq" id="WP_226189718.1">
    <property type="nucleotide sequence ID" value="NZ_JAJADQ010000013.1"/>
</dbReference>
<reference evidence="5" key="1">
    <citation type="submission" date="2021-10" db="EMBL/GenBank/DDBJ databases">
        <authorList>
            <person name="Dean J.D."/>
            <person name="Kim M.K."/>
            <person name="Newey C.N."/>
            <person name="Stoker T.S."/>
            <person name="Thompson D.W."/>
            <person name="Grose J.H."/>
        </authorList>
    </citation>
    <scope>NUCLEOTIDE SEQUENCE</scope>
    <source>
        <strain evidence="5">BT635</strain>
    </source>
</reference>
<keyword evidence="1" id="KW-0805">Transcription regulation</keyword>